<protein>
    <recommendedName>
        <fullName evidence="7">Major facilitator superfamily (MFS) profile domain-containing protein</fullName>
    </recommendedName>
</protein>
<feature type="transmembrane region" description="Helical" evidence="6">
    <location>
        <begin position="424"/>
        <end position="442"/>
    </location>
</feature>
<gene>
    <name evidence="8" type="ORF">D0862_08769</name>
</gene>
<feature type="transmembrane region" description="Helical" evidence="6">
    <location>
        <begin position="150"/>
        <end position="170"/>
    </location>
</feature>
<dbReference type="VEuPathDB" id="FungiDB:BTJ68_04822"/>
<feature type="transmembrane region" description="Helical" evidence="6">
    <location>
        <begin position="384"/>
        <end position="403"/>
    </location>
</feature>
<evidence type="ECO:0000256" key="4">
    <source>
        <dbReference type="ARBA" id="ARBA00023136"/>
    </source>
</evidence>
<dbReference type="InterPro" id="IPR011701">
    <property type="entry name" value="MFS"/>
</dbReference>
<dbReference type="InterPro" id="IPR020846">
    <property type="entry name" value="MFS_dom"/>
</dbReference>
<evidence type="ECO:0000256" key="2">
    <source>
        <dbReference type="ARBA" id="ARBA00022692"/>
    </source>
</evidence>
<evidence type="ECO:0000256" key="1">
    <source>
        <dbReference type="ARBA" id="ARBA00004141"/>
    </source>
</evidence>
<dbReference type="AlphaFoldDB" id="A0A3M7G396"/>
<dbReference type="PANTHER" id="PTHR23502:SF157">
    <property type="entry name" value="MAJOR FACILITATOR SUPERFAMILY (MFS) PROFILE DOMAIN-CONTAINING PROTEIN-RELATED"/>
    <property type="match status" value="1"/>
</dbReference>
<keyword evidence="3 6" id="KW-1133">Transmembrane helix</keyword>
<feature type="transmembrane region" description="Helical" evidence="6">
    <location>
        <begin position="207"/>
        <end position="227"/>
    </location>
</feature>
<feature type="domain" description="Major facilitator superfamily (MFS) profile" evidence="7">
    <location>
        <begin position="112"/>
        <end position="544"/>
    </location>
</feature>
<feature type="transmembrane region" description="Helical" evidence="6">
    <location>
        <begin position="483"/>
        <end position="508"/>
    </location>
</feature>
<dbReference type="Pfam" id="PF07690">
    <property type="entry name" value="MFS_1"/>
    <property type="match status" value="1"/>
</dbReference>
<feature type="transmembrane region" description="Helical" evidence="6">
    <location>
        <begin position="182"/>
        <end position="201"/>
    </location>
</feature>
<dbReference type="PROSITE" id="PS50850">
    <property type="entry name" value="MFS"/>
    <property type="match status" value="1"/>
</dbReference>
<dbReference type="SUPFAM" id="SSF103473">
    <property type="entry name" value="MFS general substrate transporter"/>
    <property type="match status" value="1"/>
</dbReference>
<dbReference type="InterPro" id="IPR036259">
    <property type="entry name" value="MFS_trans_sf"/>
</dbReference>
<feature type="transmembrane region" description="Helical" evidence="6">
    <location>
        <begin position="520"/>
        <end position="539"/>
    </location>
</feature>
<evidence type="ECO:0000256" key="3">
    <source>
        <dbReference type="ARBA" id="ARBA00022989"/>
    </source>
</evidence>
<dbReference type="EMBL" id="QWIQ01000305">
    <property type="protein sequence ID" value="RMY95387.1"/>
    <property type="molecule type" value="Genomic_DNA"/>
</dbReference>
<dbReference type="Gene3D" id="1.20.1250.20">
    <property type="entry name" value="MFS general substrate transporter like domains"/>
    <property type="match status" value="1"/>
</dbReference>
<keyword evidence="4 6" id="KW-0472">Membrane</keyword>
<evidence type="ECO:0000313" key="8">
    <source>
        <dbReference type="EMBL" id="RMY95387.1"/>
    </source>
</evidence>
<dbReference type="PANTHER" id="PTHR23502">
    <property type="entry name" value="MAJOR FACILITATOR SUPERFAMILY"/>
    <property type="match status" value="1"/>
</dbReference>
<evidence type="ECO:0000256" key="5">
    <source>
        <dbReference type="SAM" id="MobiDB-lite"/>
    </source>
</evidence>
<dbReference type="GO" id="GO:0022857">
    <property type="term" value="F:transmembrane transporter activity"/>
    <property type="evidence" value="ECO:0007669"/>
    <property type="project" value="InterPro"/>
</dbReference>
<keyword evidence="2 6" id="KW-0812">Transmembrane</keyword>
<dbReference type="Proteomes" id="UP000281468">
    <property type="component" value="Unassembled WGS sequence"/>
</dbReference>
<comment type="caution">
    <text evidence="8">The sequence shown here is derived from an EMBL/GenBank/DDBJ whole genome shotgun (WGS) entry which is preliminary data.</text>
</comment>
<feature type="region of interest" description="Disordered" evidence="5">
    <location>
        <begin position="21"/>
        <end position="45"/>
    </location>
</feature>
<feature type="transmembrane region" description="Helical" evidence="6">
    <location>
        <begin position="346"/>
        <end position="364"/>
    </location>
</feature>
<comment type="subcellular location">
    <subcellularLocation>
        <location evidence="1">Membrane</location>
        <topology evidence="1">Multi-pass membrane protein</topology>
    </subcellularLocation>
</comment>
<feature type="transmembrane region" description="Helical" evidence="6">
    <location>
        <begin position="454"/>
        <end position="471"/>
    </location>
</feature>
<evidence type="ECO:0000256" key="6">
    <source>
        <dbReference type="SAM" id="Phobius"/>
    </source>
</evidence>
<dbReference type="GO" id="GO:0016020">
    <property type="term" value="C:membrane"/>
    <property type="evidence" value="ECO:0007669"/>
    <property type="project" value="UniProtKB-SubCell"/>
</dbReference>
<sequence length="568" mass="62216">TFLVLISLISPLSSWRRPISSRSRRTLPKQRATMEPTANPSAPSFASSVSSFALKHPEEGDTFPGRLELPVNIPSEVSITLSEKGFVVDRYGSVSFKQDSVSHPRRWPLYRKVFDSALICFLEYFMTMMSNTGATVSHHASAHFHISPTVAILCTVTVYLLGQAVGGLVFPPIAESFGHRTIYVSSTFGFAVLCLIIGAGHEHLIPVIAGRLLSGFLSAIPATVACGSIENMWDERARIFTVHAWISSAVLGLASGPPIATYISTSLGWPYIFYLAAGVTGVCSILCLGMQESRPSQVLRENVRKIARKTSFDRLSASSDHHLPTAKEFVRITMTQPIRLFFTEPVVFWVSIMGATVYAVLYLFSEALTVVYGDGFQLSERTTSLIFLAFGIGIVPTFLPRIYDMVLANKQRRRGAQMEPEDKLFGFYVAAPVLAIALWWFGATIPPLVEGVSPWASIASLLLIGYATVEFDNVLSGYLTDTYMSYAASANAPMSFLRATLSGLFPLFGHQMFDHLGSNVAVFILGGIATLFCGVAVWLKLKARTLRMRSPFAEKTALSALEPKDFSP</sequence>
<feature type="transmembrane region" description="Helical" evidence="6">
    <location>
        <begin position="271"/>
        <end position="290"/>
    </location>
</feature>
<evidence type="ECO:0000259" key="7">
    <source>
        <dbReference type="PROSITE" id="PS50850"/>
    </source>
</evidence>
<reference evidence="8 9" key="1">
    <citation type="journal article" date="2018" name="BMC Genomics">
        <title>Genomic evidence for intraspecific hybridization in a clonal and extremely halotolerant yeast.</title>
        <authorList>
            <person name="Gostincar C."/>
            <person name="Stajich J.E."/>
            <person name="Zupancic J."/>
            <person name="Zalar P."/>
            <person name="Gunde-Cimerman N."/>
        </authorList>
    </citation>
    <scope>NUCLEOTIDE SEQUENCE [LARGE SCALE GENOMIC DNA]</scope>
    <source>
        <strain evidence="8 9">EXF-171</strain>
    </source>
</reference>
<proteinExistence type="predicted"/>
<feature type="non-terminal residue" evidence="8">
    <location>
        <position position="1"/>
    </location>
</feature>
<feature type="transmembrane region" description="Helical" evidence="6">
    <location>
        <begin position="239"/>
        <end position="259"/>
    </location>
</feature>
<organism evidence="8 9">
    <name type="scientific">Hortaea werneckii</name>
    <name type="common">Black yeast</name>
    <name type="synonym">Cladosporium werneckii</name>
    <dbReference type="NCBI Taxonomy" id="91943"/>
    <lineage>
        <taxon>Eukaryota</taxon>
        <taxon>Fungi</taxon>
        <taxon>Dikarya</taxon>
        <taxon>Ascomycota</taxon>
        <taxon>Pezizomycotina</taxon>
        <taxon>Dothideomycetes</taxon>
        <taxon>Dothideomycetidae</taxon>
        <taxon>Mycosphaerellales</taxon>
        <taxon>Teratosphaeriaceae</taxon>
        <taxon>Hortaea</taxon>
    </lineage>
</organism>
<accession>A0A3M7G396</accession>
<evidence type="ECO:0000313" key="9">
    <source>
        <dbReference type="Proteomes" id="UP000281468"/>
    </source>
</evidence>
<name>A0A3M7G396_HORWE</name>